<dbReference type="PANTHER" id="PTHR36435">
    <property type="entry name" value="SLR1288 PROTEIN"/>
    <property type="match status" value="1"/>
</dbReference>
<dbReference type="InterPro" id="IPR052710">
    <property type="entry name" value="CAAX_protease"/>
</dbReference>
<keyword evidence="2" id="KW-0812">Transmembrane</keyword>
<feature type="domain" description="CAAX prenyl protease 2/Lysostaphin resistance protein A-like" evidence="3">
    <location>
        <begin position="113"/>
        <end position="198"/>
    </location>
</feature>
<dbReference type="GO" id="GO:0006508">
    <property type="term" value="P:proteolysis"/>
    <property type="evidence" value="ECO:0007669"/>
    <property type="project" value="UniProtKB-KW"/>
</dbReference>
<feature type="transmembrane region" description="Helical" evidence="2">
    <location>
        <begin position="190"/>
        <end position="207"/>
    </location>
</feature>
<dbReference type="InterPro" id="IPR003675">
    <property type="entry name" value="Rce1/LyrA-like_dom"/>
</dbReference>
<dbReference type="PANTHER" id="PTHR36435:SF6">
    <property type="entry name" value="ABORTIVE INFECTION PROTEIN"/>
    <property type="match status" value="1"/>
</dbReference>
<dbReference type="eggNOG" id="COG1266">
    <property type="taxonomic scope" value="Bacteria"/>
</dbReference>
<evidence type="ECO:0000256" key="2">
    <source>
        <dbReference type="SAM" id="Phobius"/>
    </source>
</evidence>
<dbReference type="Proteomes" id="UP000010296">
    <property type="component" value="Unassembled WGS sequence"/>
</dbReference>
<evidence type="ECO:0000256" key="1">
    <source>
        <dbReference type="ARBA" id="ARBA00009067"/>
    </source>
</evidence>
<reference evidence="4 5" key="1">
    <citation type="submission" date="2010-12" db="EMBL/GenBank/DDBJ databases">
        <authorList>
            <person name="Muzny D."/>
            <person name="Qin X."/>
            <person name="Deng J."/>
            <person name="Jiang H."/>
            <person name="Liu Y."/>
            <person name="Qu J."/>
            <person name="Song X.-Z."/>
            <person name="Zhang L."/>
            <person name="Thornton R."/>
            <person name="Coyle M."/>
            <person name="Francisco L."/>
            <person name="Jackson L."/>
            <person name="Javaid M."/>
            <person name="Korchina V."/>
            <person name="Kovar C."/>
            <person name="Mata R."/>
            <person name="Mathew T."/>
            <person name="Ngo R."/>
            <person name="Nguyen L."/>
            <person name="Nguyen N."/>
            <person name="Okwuonu G."/>
            <person name="Ongeri F."/>
            <person name="Pham C."/>
            <person name="Simmons D."/>
            <person name="Wilczek-Boney K."/>
            <person name="Hale W."/>
            <person name="Jakkamsetti A."/>
            <person name="Pham P."/>
            <person name="Ruth R."/>
            <person name="San Lucas F."/>
            <person name="Warren J."/>
            <person name="Zhang J."/>
            <person name="Zhao Z."/>
            <person name="Zhou C."/>
            <person name="Zhu D."/>
            <person name="Lee S."/>
            <person name="Bess C."/>
            <person name="Blankenburg K."/>
            <person name="Forbes L."/>
            <person name="Fu Q."/>
            <person name="Gubbala S."/>
            <person name="Hirani K."/>
            <person name="Jayaseelan J.C."/>
            <person name="Lara F."/>
            <person name="Munidasa M."/>
            <person name="Palculict T."/>
            <person name="Patil S."/>
            <person name="Pu L.-L."/>
            <person name="Saada N."/>
            <person name="Tang L."/>
            <person name="Weissenberger G."/>
            <person name="Zhu Y."/>
            <person name="Hemphill L."/>
            <person name="Shang Y."/>
            <person name="Youmans B."/>
            <person name="Ayvaz T."/>
            <person name="Ross M."/>
            <person name="Santibanez J."/>
            <person name="Aqrawi P."/>
            <person name="Gross S."/>
            <person name="Joshi V."/>
            <person name="Fowler G."/>
            <person name="Nazareth L."/>
            <person name="Reid J."/>
            <person name="Worley K."/>
            <person name="Petrosino J."/>
            <person name="Highlander S."/>
            <person name="Gibbs R."/>
        </authorList>
    </citation>
    <scope>NUCLEOTIDE SEQUENCE [LARGE SCALE GENOMIC DNA]</scope>
    <source>
        <strain evidence="5">DSM 15952 / CCUG 50447 / LMG 22039 / TP 1.5</strain>
    </source>
</reference>
<protein>
    <submittedName>
        <fullName evidence="4">CAAX amino terminal protease family protein</fullName>
    </submittedName>
</protein>
<dbReference type="GO" id="GO:0080120">
    <property type="term" value="P:CAAX-box protein maturation"/>
    <property type="evidence" value="ECO:0007669"/>
    <property type="project" value="UniProtKB-ARBA"/>
</dbReference>
<gene>
    <name evidence="4" type="ORF">HMPREF9088_1752</name>
</gene>
<keyword evidence="2" id="KW-0472">Membrane</keyword>
<proteinExistence type="inferred from homology"/>
<feature type="transmembrane region" description="Helical" evidence="2">
    <location>
        <begin position="30"/>
        <end position="48"/>
    </location>
</feature>
<dbReference type="OrthoDB" id="2194912at2"/>
<keyword evidence="5" id="KW-1185">Reference proteome</keyword>
<keyword evidence="2" id="KW-1133">Transmembrane helix</keyword>
<evidence type="ECO:0000313" key="4">
    <source>
        <dbReference type="EMBL" id="EFU73444.1"/>
    </source>
</evidence>
<dbReference type="GO" id="GO:0004175">
    <property type="term" value="F:endopeptidase activity"/>
    <property type="evidence" value="ECO:0007669"/>
    <property type="project" value="UniProtKB-ARBA"/>
</dbReference>
<accession>E6LHB2</accession>
<name>E6LHB2_ENTI1</name>
<feature type="transmembrane region" description="Helical" evidence="2">
    <location>
        <begin position="68"/>
        <end position="86"/>
    </location>
</feature>
<sequence>MTIRKYGLLTIIIYVICYFAPALFPTITSALWATIVFYLGGALLLAWLYHISQTTLTFESKPKPWKTIIIWGVAGIFLAIFVQNIASQIEVSVLGEASSSQNTNTILSFIKSNYLFILAVSVGGPILEEFVFRRALIGLLETKIPLWFAVIVSSLVFAIIHDDGHILLYTALGLVFSMLYIKTGRIWTSIISHVGMNTLVVVVSLFMT</sequence>
<dbReference type="Pfam" id="PF02517">
    <property type="entry name" value="Rce1-like"/>
    <property type="match status" value="1"/>
</dbReference>
<evidence type="ECO:0000259" key="3">
    <source>
        <dbReference type="Pfam" id="PF02517"/>
    </source>
</evidence>
<organism evidence="4 5">
    <name type="scientific">Enterococcus italicus (strain DSM 15952 / CCUG 50447 / LMG 22039 / TP 1.5)</name>
    <dbReference type="NCBI Taxonomy" id="888064"/>
    <lineage>
        <taxon>Bacteria</taxon>
        <taxon>Bacillati</taxon>
        <taxon>Bacillota</taxon>
        <taxon>Bacilli</taxon>
        <taxon>Lactobacillales</taxon>
        <taxon>Enterococcaceae</taxon>
        <taxon>Enterococcus</taxon>
    </lineage>
</organism>
<feature type="transmembrane region" description="Helical" evidence="2">
    <location>
        <begin position="7"/>
        <end position="24"/>
    </location>
</feature>
<dbReference type="HOGENOM" id="CLU_079560_0_1_9"/>
<dbReference type="STRING" id="888064.HMPREF9088_1752"/>
<comment type="similarity">
    <text evidence="1">Belongs to the UPF0177 family.</text>
</comment>
<feature type="transmembrane region" description="Helical" evidence="2">
    <location>
        <begin position="114"/>
        <end position="132"/>
    </location>
</feature>
<evidence type="ECO:0000313" key="5">
    <source>
        <dbReference type="Proteomes" id="UP000010296"/>
    </source>
</evidence>
<keyword evidence="4" id="KW-0645">Protease</keyword>
<comment type="caution">
    <text evidence="4">The sequence shown here is derived from an EMBL/GenBank/DDBJ whole genome shotgun (WGS) entry which is preliminary data.</text>
</comment>
<keyword evidence="4" id="KW-0378">Hydrolase</keyword>
<dbReference type="EMBL" id="AEPV01000067">
    <property type="protein sequence ID" value="EFU73444.1"/>
    <property type="molecule type" value="Genomic_DNA"/>
</dbReference>
<dbReference type="AlphaFoldDB" id="E6LHB2"/>
<feature type="transmembrane region" description="Helical" evidence="2">
    <location>
        <begin position="144"/>
        <end position="160"/>
    </location>
</feature>
<dbReference type="RefSeq" id="WP_007208765.1">
    <property type="nucleotide sequence ID" value="NZ_GL622241.1"/>
</dbReference>